<dbReference type="PANTHER" id="PTHR48448:SF1">
    <property type="entry name" value="MUTL PROTEIN ISOFORM 1"/>
    <property type="match status" value="1"/>
</dbReference>
<keyword evidence="4" id="KW-0238">DNA-binding</keyword>
<protein>
    <submittedName>
        <fullName evidence="7">DNA mismatch repair protein</fullName>
    </submittedName>
</protein>
<dbReference type="Proteomes" id="UP000037460">
    <property type="component" value="Unassembled WGS sequence"/>
</dbReference>
<dbReference type="SMART" id="SM00534">
    <property type="entry name" value="MUTSac"/>
    <property type="match status" value="1"/>
</dbReference>
<dbReference type="GO" id="GO:0005524">
    <property type="term" value="F:ATP binding"/>
    <property type="evidence" value="ECO:0007669"/>
    <property type="project" value="UniProtKB-KW"/>
</dbReference>
<proteinExistence type="predicted"/>
<feature type="region of interest" description="Disordered" evidence="5">
    <location>
        <begin position="563"/>
        <end position="596"/>
    </location>
</feature>
<keyword evidence="1" id="KW-0547">Nucleotide-binding</keyword>
<sequence>MLFSCLGVSSLSLLPQRSLLRMAIACTSSAGESSLQLTPFWRQRLAELTKPAAIALVPYLSTENALCFENKVARTSGTLVEFAVLEKEKRPDQLLLIRVGEFYEAFGFDALMLVQWAGLNPMGSKCRAGCPVQNVQATLDALTSAGLTVAVYEEVAPAGTGEGRFRKLKQRVLAQVVSPASPVYHYEACLSPYQIDYAEPPPFAGVSATASGYMVVLVHLDSRAWRLYQRLSPAALHALLSARPHAPPLLINDLGDISLPRALAHLEKRALNVPSPGAFPQAMIDFVAEEAQVDGRSFRQLPSRGEGLDAPPTPLFMSTATQIGLLPAPGVPDLMRSVLPPDAPAACVHLLRRWLLLPPRPSVADAMHDACAELVALSTALPRARPVPIGKLVSLLLARQANAPLFLELRQVLAAVHAALRSPELARLNKALLALVAEESGLRLSPSHLAESAHRAHENITGLVADSAATSADEPCTDAHGLIPEGFFKRNEGTFRKLIRRERVAGEYAALEAAARELCDGVAEDVRATGQIVVHDTINNAIYLRRGTGKLYVRRSAAAAAAYGDSGDGEGDDLGGGDGVRGPGSPPTPAHLEPARDRNKRVLANRYLSVRMREATVRYLEACDCAERAVKEHLQRLCDELAPAMPTLVTAAHWVLLSTTLAAHVGYALEQRWALPLLKTASDADRMLELEGVWPYWLPQHAATPNTLAWDGLWLLTAPNMAGKSSLMRSMLVAALLANSGLLAPVRSATVPRYDAFFLRTTSFDAPAEGKSAFAQEMDDLQLMTREGTRRSLLMLDEIGRGTSTNEGTALSAALLEWLDRHQMSAVFATHLHELESLLARLPTLPSLRWMCLPVAEAAADGRIAMSFTLSEGMSRNSLALHVARGAGLPADLLGAKEGAQVSGSAVAPALYVGESDSIGRRLQQHRRRHADRLLECVLVEVESKSAARELETRTIRRLKELGLGRVRNVVKA</sequence>
<evidence type="ECO:0000256" key="2">
    <source>
        <dbReference type="ARBA" id="ARBA00022763"/>
    </source>
</evidence>
<evidence type="ECO:0000256" key="3">
    <source>
        <dbReference type="ARBA" id="ARBA00022840"/>
    </source>
</evidence>
<evidence type="ECO:0000259" key="6">
    <source>
        <dbReference type="PROSITE" id="PS00486"/>
    </source>
</evidence>
<dbReference type="Gene3D" id="3.40.50.300">
    <property type="entry name" value="P-loop containing nucleotide triphosphate hydrolases"/>
    <property type="match status" value="1"/>
</dbReference>
<dbReference type="Pfam" id="PF01624">
    <property type="entry name" value="MutS_I"/>
    <property type="match status" value="1"/>
</dbReference>
<dbReference type="Gene3D" id="3.40.1170.10">
    <property type="entry name" value="DNA repair protein MutS, domain I"/>
    <property type="match status" value="1"/>
</dbReference>
<gene>
    <name evidence="7" type="ORF">Ctob_001300</name>
</gene>
<dbReference type="InterPro" id="IPR000432">
    <property type="entry name" value="DNA_mismatch_repair_MutS_C"/>
</dbReference>
<comment type="caution">
    <text evidence="7">The sequence shown here is derived from an EMBL/GenBank/DDBJ whole genome shotgun (WGS) entry which is preliminary data.</text>
</comment>
<dbReference type="InterPro" id="IPR027417">
    <property type="entry name" value="P-loop_NTPase"/>
</dbReference>
<accession>A0A0M0J965</accession>
<reference evidence="8" key="1">
    <citation type="journal article" date="2015" name="PLoS Genet.">
        <title>Genome Sequence and Transcriptome Analyses of Chrysochromulina tobin: Metabolic Tools for Enhanced Algal Fitness in the Prominent Order Prymnesiales (Haptophyceae).</title>
        <authorList>
            <person name="Hovde B.T."/>
            <person name="Deodato C.R."/>
            <person name="Hunsperger H.M."/>
            <person name="Ryken S.A."/>
            <person name="Yost W."/>
            <person name="Jha R.K."/>
            <person name="Patterson J."/>
            <person name="Monnat R.J. Jr."/>
            <person name="Barlow S.B."/>
            <person name="Starkenburg S.R."/>
            <person name="Cattolico R.A."/>
        </authorList>
    </citation>
    <scope>NUCLEOTIDE SEQUENCE</scope>
    <source>
        <strain evidence="8">CCMP291</strain>
    </source>
</reference>
<keyword evidence="8" id="KW-1185">Reference proteome</keyword>
<dbReference type="InterPro" id="IPR017261">
    <property type="entry name" value="DNA_mismatch_repair_MutS/MSH"/>
</dbReference>
<dbReference type="SUPFAM" id="SSF55271">
    <property type="entry name" value="DNA repair protein MutS, domain I"/>
    <property type="match status" value="1"/>
</dbReference>
<evidence type="ECO:0000256" key="4">
    <source>
        <dbReference type="ARBA" id="ARBA00023125"/>
    </source>
</evidence>
<organism evidence="7 8">
    <name type="scientific">Chrysochromulina tobinii</name>
    <dbReference type="NCBI Taxonomy" id="1460289"/>
    <lineage>
        <taxon>Eukaryota</taxon>
        <taxon>Haptista</taxon>
        <taxon>Haptophyta</taxon>
        <taxon>Prymnesiophyceae</taxon>
        <taxon>Prymnesiales</taxon>
        <taxon>Chrysochromulinaceae</taxon>
        <taxon>Chrysochromulina</taxon>
    </lineage>
</organism>
<dbReference type="PIRSF" id="PIRSF037677">
    <property type="entry name" value="DNA_mis_repair_Msh6"/>
    <property type="match status" value="1"/>
</dbReference>
<dbReference type="GO" id="GO:0030983">
    <property type="term" value="F:mismatched DNA binding"/>
    <property type="evidence" value="ECO:0007669"/>
    <property type="project" value="InterPro"/>
</dbReference>
<name>A0A0M0J965_9EUKA</name>
<evidence type="ECO:0000313" key="7">
    <source>
        <dbReference type="EMBL" id="KOO23129.1"/>
    </source>
</evidence>
<dbReference type="Pfam" id="PF00488">
    <property type="entry name" value="MutS_V"/>
    <property type="match status" value="1"/>
</dbReference>
<dbReference type="SUPFAM" id="SSF52540">
    <property type="entry name" value="P-loop containing nucleoside triphosphate hydrolases"/>
    <property type="match status" value="1"/>
</dbReference>
<evidence type="ECO:0000256" key="5">
    <source>
        <dbReference type="SAM" id="MobiDB-lite"/>
    </source>
</evidence>
<dbReference type="PROSITE" id="PS00486">
    <property type="entry name" value="DNA_MISMATCH_REPAIR_2"/>
    <property type="match status" value="1"/>
</dbReference>
<keyword evidence="2" id="KW-0227">DNA damage</keyword>
<feature type="domain" description="DNA mismatch repair proteins mutS family" evidence="6">
    <location>
        <begin position="792"/>
        <end position="808"/>
    </location>
</feature>
<dbReference type="AlphaFoldDB" id="A0A0M0J965"/>
<dbReference type="PANTHER" id="PTHR48448">
    <property type="entry name" value="MUTL PROTEIN ISOFORM 1"/>
    <property type="match status" value="1"/>
</dbReference>
<evidence type="ECO:0000256" key="1">
    <source>
        <dbReference type="ARBA" id="ARBA00022741"/>
    </source>
</evidence>
<keyword evidence="3" id="KW-0067">ATP-binding</keyword>
<dbReference type="InterPro" id="IPR053276">
    <property type="entry name" value="MtDNA_mismatch_repair_MutS"/>
</dbReference>
<evidence type="ECO:0000313" key="8">
    <source>
        <dbReference type="Proteomes" id="UP000037460"/>
    </source>
</evidence>
<dbReference type="EMBL" id="JWZX01003217">
    <property type="protein sequence ID" value="KOO23129.1"/>
    <property type="molecule type" value="Genomic_DNA"/>
</dbReference>
<dbReference type="InterPro" id="IPR007695">
    <property type="entry name" value="DNA_mismatch_repair_MutS-lik_N"/>
</dbReference>
<dbReference type="OrthoDB" id="10252754at2759"/>
<dbReference type="GO" id="GO:0006298">
    <property type="term" value="P:mismatch repair"/>
    <property type="evidence" value="ECO:0007669"/>
    <property type="project" value="InterPro"/>
</dbReference>
<dbReference type="InterPro" id="IPR016151">
    <property type="entry name" value="DNA_mismatch_repair_MutS_N"/>
</dbReference>